<sequence length="201" mass="21903">MDADDCLVIHNVSSLGGFLGRTLPVSLKTLNWNVAFHRVVDNATLEELATAVAHTQLERLDCSVVSQLATRKLLMQTLATTCPHLESLHVDDHYLTRDGATAALTGVLGLPHMTTLTLSMCLLDVMLVLAELVAAGRHLRLLALTTLGRPNDEAEKRATCRALARVHDVPFVLETLPATMGKFVIDALTPRADRHQCGLRL</sequence>
<gene>
    <name evidence="1" type="ORF">SDRG_09710</name>
</gene>
<evidence type="ECO:0000313" key="1">
    <source>
        <dbReference type="EMBL" id="EQC32738.1"/>
    </source>
</evidence>
<dbReference type="SUPFAM" id="SSF52047">
    <property type="entry name" value="RNI-like"/>
    <property type="match status" value="1"/>
</dbReference>
<dbReference type="OMA" id="DHYLTRD"/>
<dbReference type="AlphaFoldDB" id="T0RKA2"/>
<reference evidence="1 2" key="1">
    <citation type="submission" date="2012-04" db="EMBL/GenBank/DDBJ databases">
        <title>The Genome Sequence of Saprolegnia declina VS20.</title>
        <authorList>
            <consortium name="The Broad Institute Genome Sequencing Platform"/>
            <person name="Russ C."/>
            <person name="Nusbaum C."/>
            <person name="Tyler B."/>
            <person name="van West P."/>
            <person name="Dieguez-Uribeondo J."/>
            <person name="de Bruijn I."/>
            <person name="Tripathy S."/>
            <person name="Jiang R."/>
            <person name="Young S.K."/>
            <person name="Zeng Q."/>
            <person name="Gargeya S."/>
            <person name="Fitzgerald M."/>
            <person name="Haas B."/>
            <person name="Abouelleil A."/>
            <person name="Alvarado L."/>
            <person name="Arachchi H.M."/>
            <person name="Berlin A."/>
            <person name="Chapman S.B."/>
            <person name="Goldberg J."/>
            <person name="Griggs A."/>
            <person name="Gujja S."/>
            <person name="Hansen M."/>
            <person name="Howarth C."/>
            <person name="Imamovic A."/>
            <person name="Larimer J."/>
            <person name="McCowen C."/>
            <person name="Montmayeur A."/>
            <person name="Murphy C."/>
            <person name="Neiman D."/>
            <person name="Pearson M."/>
            <person name="Priest M."/>
            <person name="Roberts A."/>
            <person name="Saif S."/>
            <person name="Shea T."/>
            <person name="Sisk P."/>
            <person name="Sykes S."/>
            <person name="Wortman J."/>
            <person name="Nusbaum C."/>
            <person name="Birren B."/>
        </authorList>
    </citation>
    <scope>NUCLEOTIDE SEQUENCE [LARGE SCALE GENOMIC DNA]</scope>
    <source>
        <strain evidence="1 2">VS20</strain>
    </source>
</reference>
<evidence type="ECO:0008006" key="3">
    <source>
        <dbReference type="Google" id="ProtNLM"/>
    </source>
</evidence>
<evidence type="ECO:0000313" key="2">
    <source>
        <dbReference type="Proteomes" id="UP000030762"/>
    </source>
</evidence>
<protein>
    <recommendedName>
        <fullName evidence="3">F-box domain-containing protein</fullName>
    </recommendedName>
</protein>
<dbReference type="OrthoDB" id="10495121at2759"/>
<dbReference type="InParanoid" id="T0RKA2"/>
<dbReference type="InterPro" id="IPR032675">
    <property type="entry name" value="LRR_dom_sf"/>
</dbReference>
<accession>T0RKA2</accession>
<dbReference type="GeneID" id="19950437"/>
<dbReference type="VEuPathDB" id="FungiDB:SDRG_09710"/>
<keyword evidence="2" id="KW-1185">Reference proteome</keyword>
<proteinExistence type="predicted"/>
<dbReference type="EMBL" id="JH767162">
    <property type="protein sequence ID" value="EQC32738.1"/>
    <property type="molecule type" value="Genomic_DNA"/>
</dbReference>
<dbReference type="RefSeq" id="XP_008613882.1">
    <property type="nucleotide sequence ID" value="XM_008615660.1"/>
</dbReference>
<organism evidence="1 2">
    <name type="scientific">Saprolegnia diclina (strain VS20)</name>
    <dbReference type="NCBI Taxonomy" id="1156394"/>
    <lineage>
        <taxon>Eukaryota</taxon>
        <taxon>Sar</taxon>
        <taxon>Stramenopiles</taxon>
        <taxon>Oomycota</taxon>
        <taxon>Saprolegniomycetes</taxon>
        <taxon>Saprolegniales</taxon>
        <taxon>Saprolegniaceae</taxon>
        <taxon>Saprolegnia</taxon>
    </lineage>
</organism>
<name>T0RKA2_SAPDV</name>
<dbReference type="Gene3D" id="3.80.10.10">
    <property type="entry name" value="Ribonuclease Inhibitor"/>
    <property type="match status" value="1"/>
</dbReference>
<dbReference type="Proteomes" id="UP000030762">
    <property type="component" value="Unassembled WGS sequence"/>
</dbReference>